<name>A0A2A9F8D2_9PSEU</name>
<gene>
    <name evidence="2" type="ORF">ATK36_1677</name>
</gene>
<sequence length="87" mass="9660">MSRAGDQQRAVAAASSSTVRDARPPRGVCRTVFGSVKGSFTDSESMKDPFTDLCGLCNATCRRRRTLIVRVIIRVLYEVVRAVRLDR</sequence>
<accession>A0A2A9F8D2</accession>
<feature type="region of interest" description="Disordered" evidence="1">
    <location>
        <begin position="1"/>
        <end position="24"/>
    </location>
</feature>
<keyword evidence="3" id="KW-1185">Reference proteome</keyword>
<reference evidence="2 3" key="1">
    <citation type="submission" date="2017-10" db="EMBL/GenBank/DDBJ databases">
        <title>Sequencing the genomes of 1000 actinobacteria strains.</title>
        <authorList>
            <person name="Klenk H.-P."/>
        </authorList>
    </citation>
    <scope>NUCLEOTIDE SEQUENCE [LARGE SCALE GENOMIC DNA]</scope>
    <source>
        <strain evidence="2 3">DSM 46092</strain>
    </source>
</reference>
<dbReference type="Proteomes" id="UP000243542">
    <property type="component" value="Unassembled WGS sequence"/>
</dbReference>
<proteinExistence type="predicted"/>
<evidence type="ECO:0000313" key="2">
    <source>
        <dbReference type="EMBL" id="PFG46685.1"/>
    </source>
</evidence>
<protein>
    <submittedName>
        <fullName evidence="2">Uncharacterized protein</fullName>
    </submittedName>
</protein>
<organism evidence="2 3">
    <name type="scientific">Amycolatopsis sulphurea</name>
    <dbReference type="NCBI Taxonomy" id="76022"/>
    <lineage>
        <taxon>Bacteria</taxon>
        <taxon>Bacillati</taxon>
        <taxon>Actinomycetota</taxon>
        <taxon>Actinomycetes</taxon>
        <taxon>Pseudonocardiales</taxon>
        <taxon>Pseudonocardiaceae</taxon>
        <taxon>Amycolatopsis</taxon>
    </lineage>
</organism>
<evidence type="ECO:0000256" key="1">
    <source>
        <dbReference type="SAM" id="MobiDB-lite"/>
    </source>
</evidence>
<evidence type="ECO:0000313" key="3">
    <source>
        <dbReference type="Proteomes" id="UP000243542"/>
    </source>
</evidence>
<feature type="compositionally biased region" description="Low complexity" evidence="1">
    <location>
        <begin position="7"/>
        <end position="19"/>
    </location>
</feature>
<comment type="caution">
    <text evidence="2">The sequence shown here is derived from an EMBL/GenBank/DDBJ whole genome shotgun (WGS) entry which is preliminary data.</text>
</comment>
<dbReference type="AlphaFoldDB" id="A0A2A9F8D2"/>
<dbReference type="EMBL" id="PDJK01000002">
    <property type="protein sequence ID" value="PFG46685.1"/>
    <property type="molecule type" value="Genomic_DNA"/>
</dbReference>